<evidence type="ECO:0000313" key="2">
    <source>
        <dbReference type="EMBL" id="MBC3179582.1"/>
    </source>
</evidence>
<evidence type="ECO:0000256" key="1">
    <source>
        <dbReference type="SAM" id="MobiDB-lite"/>
    </source>
</evidence>
<dbReference type="NCBIfam" id="NF040480">
    <property type="entry name" value="CGLAU_01105_fam"/>
    <property type="match status" value="1"/>
</dbReference>
<organism evidence="3 4">
    <name type="scientific">Corynebacterium lujinxingii</name>
    <dbReference type="NCBI Taxonomy" id="2763010"/>
    <lineage>
        <taxon>Bacteria</taxon>
        <taxon>Bacillati</taxon>
        <taxon>Actinomycetota</taxon>
        <taxon>Actinomycetes</taxon>
        <taxon>Mycobacteriales</taxon>
        <taxon>Corynebacteriaceae</taxon>
        <taxon>Corynebacterium</taxon>
    </lineage>
</organism>
<evidence type="ECO:0000313" key="4">
    <source>
        <dbReference type="Proteomes" id="UP000516235"/>
    </source>
</evidence>
<sequence>MTDNTANNNNEVRDNLRDAGEALLMAGSSIGAALGKVAGDLTDRFKSTSDEARANFDSATTEGEVRSAATSFTEEAEKLLNSLRERDLQFTDDLKETVTAKINEARANFNDRLAKTDTSGNAEAQGVVSEIRARFEELVARIQDQVSNSTADGDIIDGEIIESDNQPGSGTTAN</sequence>
<evidence type="ECO:0000313" key="3">
    <source>
        <dbReference type="EMBL" id="QNP90411.1"/>
    </source>
</evidence>
<proteinExistence type="predicted"/>
<dbReference type="EMBL" id="CP061032">
    <property type="protein sequence ID" value="QNP90411.1"/>
    <property type="molecule type" value="Genomic_DNA"/>
</dbReference>
<protein>
    <submittedName>
        <fullName evidence="3">Uncharacterized protein</fullName>
    </submittedName>
</protein>
<accession>A0A7H0JZE5</accession>
<dbReference type="EMBL" id="JACMYE010000008">
    <property type="protein sequence ID" value="MBC3179582.1"/>
    <property type="molecule type" value="Genomic_DNA"/>
</dbReference>
<feature type="compositionally biased region" description="Polar residues" evidence="1">
    <location>
        <begin position="165"/>
        <end position="174"/>
    </location>
</feature>
<dbReference type="Proteomes" id="UP000516235">
    <property type="component" value="Chromosome"/>
</dbReference>
<name>A0A7H0JZE5_9CORY</name>
<evidence type="ECO:0000313" key="5">
    <source>
        <dbReference type="Proteomes" id="UP000642876"/>
    </source>
</evidence>
<reference evidence="4 5" key="1">
    <citation type="submission" date="2020-08" db="EMBL/GenBank/DDBJ databases">
        <title>novel species in genus Corynebacterium.</title>
        <authorList>
            <person name="Zhang G."/>
        </authorList>
    </citation>
    <scope>NUCLEOTIDE SEQUENCE [LARGE SCALE GENOMIC DNA]</scope>
    <source>
        <strain evidence="4 5">zg-917</strain>
        <strain evidence="3">Zg-917</strain>
    </source>
</reference>
<dbReference type="Gene3D" id="1.20.120.20">
    <property type="entry name" value="Apolipoprotein"/>
    <property type="match status" value="1"/>
</dbReference>
<keyword evidence="5" id="KW-1185">Reference proteome</keyword>
<dbReference type="RefSeq" id="WP_171193232.1">
    <property type="nucleotide sequence ID" value="NZ_CP061032.1"/>
</dbReference>
<dbReference type="AlphaFoldDB" id="A0A7H0JZE5"/>
<feature type="region of interest" description="Disordered" evidence="1">
    <location>
        <begin position="150"/>
        <end position="174"/>
    </location>
</feature>
<dbReference type="KEGG" id="cluj:IAU68_01035"/>
<gene>
    <name evidence="2" type="ORF">H7348_09755</name>
    <name evidence="3" type="ORF">IAU68_01035</name>
</gene>
<dbReference type="Proteomes" id="UP000642876">
    <property type="component" value="Unassembled WGS sequence"/>
</dbReference>